<protein>
    <submittedName>
        <fullName evidence="4 5">F-box domain-containing protein</fullName>
    </submittedName>
</protein>
<organism evidence="5 6">
    <name type="scientific">Helianthus annuus</name>
    <name type="common">Common sunflower</name>
    <dbReference type="NCBI Taxonomy" id="4232"/>
    <lineage>
        <taxon>Eukaryota</taxon>
        <taxon>Viridiplantae</taxon>
        <taxon>Streptophyta</taxon>
        <taxon>Embryophyta</taxon>
        <taxon>Tracheophyta</taxon>
        <taxon>Spermatophyta</taxon>
        <taxon>Magnoliopsida</taxon>
        <taxon>eudicotyledons</taxon>
        <taxon>Gunneridae</taxon>
        <taxon>Pentapetalae</taxon>
        <taxon>asterids</taxon>
        <taxon>campanulids</taxon>
        <taxon>Asterales</taxon>
        <taxon>Asteraceae</taxon>
        <taxon>Asteroideae</taxon>
        <taxon>Heliantheae alliance</taxon>
        <taxon>Heliantheae</taxon>
        <taxon>Helianthus</taxon>
    </lineage>
</organism>
<dbReference type="Pfam" id="PF08268">
    <property type="entry name" value="FBA_3"/>
    <property type="match status" value="1"/>
</dbReference>
<accession>A0A251UH51</accession>
<proteinExistence type="predicted"/>
<dbReference type="InterPro" id="IPR017451">
    <property type="entry name" value="F-box-assoc_interact_dom"/>
</dbReference>
<dbReference type="NCBIfam" id="TIGR01640">
    <property type="entry name" value="F_box_assoc_1"/>
    <property type="match status" value="1"/>
</dbReference>
<evidence type="ECO:0000256" key="1">
    <source>
        <dbReference type="SAM" id="MobiDB-lite"/>
    </source>
</evidence>
<dbReference type="AlphaFoldDB" id="A0A251UH51"/>
<dbReference type="OrthoDB" id="605328at2759"/>
<reference evidence="4 6" key="1">
    <citation type="journal article" date="2017" name="Nature">
        <title>The sunflower genome provides insights into oil metabolism, flowering and Asterid evolution.</title>
        <authorList>
            <person name="Badouin H."/>
            <person name="Gouzy J."/>
            <person name="Grassa C.J."/>
            <person name="Murat F."/>
            <person name="Staton S.E."/>
            <person name="Cottret L."/>
            <person name="Lelandais-Briere C."/>
            <person name="Owens G.L."/>
            <person name="Carrere S."/>
            <person name="Mayjonade B."/>
            <person name="Legrand L."/>
            <person name="Gill N."/>
            <person name="Kane N.C."/>
            <person name="Bowers J.E."/>
            <person name="Hubner S."/>
            <person name="Bellec A."/>
            <person name="Berard A."/>
            <person name="Berges H."/>
            <person name="Blanchet N."/>
            <person name="Boniface M.C."/>
            <person name="Brunel D."/>
            <person name="Catrice O."/>
            <person name="Chaidir N."/>
            <person name="Claudel C."/>
            <person name="Donnadieu C."/>
            <person name="Faraut T."/>
            <person name="Fievet G."/>
            <person name="Helmstetter N."/>
            <person name="King M."/>
            <person name="Knapp S.J."/>
            <person name="Lai Z."/>
            <person name="Le Paslier M.C."/>
            <person name="Lippi Y."/>
            <person name="Lorenzon L."/>
            <person name="Mandel J.R."/>
            <person name="Marage G."/>
            <person name="Marchand G."/>
            <person name="Marquand E."/>
            <person name="Bret-Mestries E."/>
            <person name="Morien E."/>
            <person name="Nambeesan S."/>
            <person name="Nguyen T."/>
            <person name="Pegot-Espagnet P."/>
            <person name="Pouilly N."/>
            <person name="Raftis F."/>
            <person name="Sallet E."/>
            <person name="Schiex T."/>
            <person name="Thomas J."/>
            <person name="Vandecasteele C."/>
            <person name="Vares D."/>
            <person name="Vear F."/>
            <person name="Vautrin S."/>
            <person name="Crespi M."/>
            <person name="Mangin B."/>
            <person name="Burke J.M."/>
            <person name="Salse J."/>
            <person name="Munos S."/>
            <person name="Vincourt P."/>
            <person name="Rieseberg L.H."/>
            <person name="Langlade N.B."/>
        </authorList>
    </citation>
    <scope>NUCLEOTIDE SEQUENCE [LARGE SCALE GENOMIC DNA]</scope>
    <source>
        <strain evidence="6">cv. SF193</strain>
        <tissue evidence="4">Leaves</tissue>
    </source>
</reference>
<dbReference type="EMBL" id="MNCJ02000321">
    <property type="protein sequence ID" value="KAF5801402.1"/>
    <property type="molecule type" value="Genomic_DNA"/>
</dbReference>
<dbReference type="PANTHER" id="PTHR35546:SF115">
    <property type="entry name" value="F-BOX DOMAIN-CONTAINING PROTEIN"/>
    <property type="match status" value="1"/>
</dbReference>
<dbReference type="InterPro" id="IPR036047">
    <property type="entry name" value="F-box-like_dom_sf"/>
</dbReference>
<sequence>MEPPLNKLSPDNHPLPEAVTTASENNNNERTLAFIKQIANNSTSCRSSSSSTELIASSEDLLTEIFLQLPVISLIRFTSASKQWYSLIKSPNFSLIRNPNLDPPSGLFFEGWDARSKYHYVPLQTGNSDHSVNSVIKPPFTTLGFDTGVIKILQSCNGLLLCGNDLQTYYVYNPTTSRFVTLPKHNNYNSDTSCYMTLAFDPTKSCHYKVVCNYMYKAMMIEIYSSETGKWKVLNECMDDLVDVDRGVYGHNAIHWMSFPNRLVYLKLDEEVVNYIDIDTPDTSVYGTILDEFLAESCDGMLLVVRCCRMRRLNVYEIKRDYSEWRIKYHVDLEEVIRVYPNMVTRLGLHFIVQALVVGEREEDSFVVLELPGKLIQYKFMVNTIFQLCDFSKKSHHQGGFFPKTIFQLSDFTPENRRFINGSCFPFIPSLAAV</sequence>
<name>A0A251UH51_HELAN</name>
<dbReference type="InterPro" id="IPR055290">
    <property type="entry name" value="At3g26010-like"/>
</dbReference>
<evidence type="ECO:0000313" key="4">
    <source>
        <dbReference type="EMBL" id="KAF5801402.1"/>
    </source>
</evidence>
<dbReference type="Gramene" id="mRNA:HanXRQr2_Chr06g0247731">
    <property type="protein sequence ID" value="CDS:HanXRQr2_Chr06g0247731.1"/>
    <property type="gene ID" value="HanXRQr2_Chr06g0247731"/>
</dbReference>
<evidence type="ECO:0000313" key="6">
    <source>
        <dbReference type="Proteomes" id="UP000215914"/>
    </source>
</evidence>
<dbReference type="Proteomes" id="UP000215914">
    <property type="component" value="Chromosome 6"/>
</dbReference>
<keyword evidence="6" id="KW-1185">Reference proteome</keyword>
<dbReference type="Pfam" id="PF00646">
    <property type="entry name" value="F-box"/>
    <property type="match status" value="1"/>
</dbReference>
<dbReference type="InParanoid" id="A0A251UH51"/>
<evidence type="ECO:0000259" key="2">
    <source>
        <dbReference type="Pfam" id="PF00646"/>
    </source>
</evidence>
<evidence type="ECO:0000313" key="5">
    <source>
        <dbReference type="EMBL" id="OTG22399.1"/>
    </source>
</evidence>
<feature type="domain" description="F-box associated beta-propeller type 3" evidence="3">
    <location>
        <begin position="148"/>
        <end position="242"/>
    </location>
</feature>
<evidence type="ECO:0000259" key="3">
    <source>
        <dbReference type="Pfam" id="PF08268"/>
    </source>
</evidence>
<reference evidence="5" key="2">
    <citation type="submission" date="2017-02" db="EMBL/GenBank/DDBJ databases">
        <title>Sunflower complete genome.</title>
        <authorList>
            <person name="Langlade N."/>
            <person name="Munos S."/>
        </authorList>
    </citation>
    <scope>NUCLEOTIDE SEQUENCE [LARGE SCALE GENOMIC DNA]</scope>
    <source>
        <tissue evidence="5">Leaves</tissue>
    </source>
</reference>
<dbReference type="OMA" id="VIFITDW"/>
<feature type="domain" description="F-box" evidence="2">
    <location>
        <begin position="59"/>
        <end position="93"/>
    </location>
</feature>
<dbReference type="InterPro" id="IPR013187">
    <property type="entry name" value="F-box-assoc_dom_typ3"/>
</dbReference>
<dbReference type="PANTHER" id="PTHR35546">
    <property type="entry name" value="F-BOX PROTEIN INTERACTION DOMAIN PROTEIN-RELATED"/>
    <property type="match status" value="1"/>
</dbReference>
<dbReference type="STRING" id="4232.A0A251UH51"/>
<dbReference type="EMBL" id="CM007895">
    <property type="protein sequence ID" value="OTG22399.1"/>
    <property type="molecule type" value="Genomic_DNA"/>
</dbReference>
<dbReference type="SUPFAM" id="SSF81383">
    <property type="entry name" value="F-box domain"/>
    <property type="match status" value="1"/>
</dbReference>
<dbReference type="Gene3D" id="1.20.1280.50">
    <property type="match status" value="1"/>
</dbReference>
<dbReference type="InterPro" id="IPR001810">
    <property type="entry name" value="F-box_dom"/>
</dbReference>
<feature type="region of interest" description="Disordered" evidence="1">
    <location>
        <begin position="1"/>
        <end position="26"/>
    </location>
</feature>
<reference evidence="4" key="3">
    <citation type="submission" date="2020-06" db="EMBL/GenBank/DDBJ databases">
        <title>Helianthus annuus Genome sequencing and assembly Release 2.</title>
        <authorList>
            <person name="Gouzy J."/>
            <person name="Langlade N."/>
            <person name="Munos S."/>
        </authorList>
    </citation>
    <scope>NUCLEOTIDE SEQUENCE</scope>
    <source>
        <tissue evidence="4">Leaves</tissue>
    </source>
</reference>
<gene>
    <name evidence="5" type="ORF">HannXRQ_Chr06g0171101</name>
    <name evidence="4" type="ORF">HanXRQr2_Chr06g0247731</name>
</gene>